<reference evidence="3 4" key="1">
    <citation type="journal article" date="2013" name="Genome Biol.">
        <title>Genome of Acanthamoeba castellanii highlights extensive lateral gene transfer and early evolution of tyrosine kinase signaling.</title>
        <authorList>
            <person name="Clarke M."/>
            <person name="Lohan A.J."/>
            <person name="Liu B."/>
            <person name="Lagkouvardos I."/>
            <person name="Roy S."/>
            <person name="Zafar N."/>
            <person name="Bertelli C."/>
            <person name="Schilde C."/>
            <person name="Kianianmomeni A."/>
            <person name="Burglin T.R."/>
            <person name="Frech C."/>
            <person name="Turcotte B."/>
            <person name="Kopec K.O."/>
            <person name="Synnott J.M."/>
            <person name="Choo C."/>
            <person name="Paponov I."/>
            <person name="Finkler A."/>
            <person name="Soon Heng Tan C."/>
            <person name="Hutchins A.P."/>
            <person name="Weinmeier T."/>
            <person name="Rattei T."/>
            <person name="Chu J.S."/>
            <person name="Gimenez G."/>
            <person name="Irimia M."/>
            <person name="Rigden D.J."/>
            <person name="Fitzpatrick D.A."/>
            <person name="Lorenzo-Morales J."/>
            <person name="Bateman A."/>
            <person name="Chiu C.H."/>
            <person name="Tang P."/>
            <person name="Hegemann P."/>
            <person name="Fromm H."/>
            <person name="Raoult D."/>
            <person name="Greub G."/>
            <person name="Miranda-Saavedra D."/>
            <person name="Chen N."/>
            <person name="Nash P."/>
            <person name="Ginger M.L."/>
            <person name="Horn M."/>
            <person name="Schaap P."/>
            <person name="Caler L."/>
            <person name="Loftus B."/>
        </authorList>
    </citation>
    <scope>NUCLEOTIDE SEQUENCE [LARGE SCALE GENOMIC DNA]</scope>
    <source>
        <strain evidence="3 4">Neff</strain>
    </source>
</reference>
<dbReference type="PROSITE" id="PS50181">
    <property type="entry name" value="FBOX"/>
    <property type="match status" value="1"/>
</dbReference>
<dbReference type="EMBL" id="KB008042">
    <property type="protein sequence ID" value="ELR14884.1"/>
    <property type="molecule type" value="Genomic_DNA"/>
</dbReference>
<dbReference type="Gene3D" id="1.25.40.10">
    <property type="entry name" value="Tetratricopeptide repeat domain"/>
    <property type="match status" value="1"/>
</dbReference>
<dbReference type="OrthoDB" id="10006023at2759"/>
<dbReference type="GeneID" id="14915502"/>
<feature type="region of interest" description="Disordered" evidence="1">
    <location>
        <begin position="214"/>
        <end position="244"/>
    </location>
</feature>
<dbReference type="Gene3D" id="1.20.1280.50">
    <property type="match status" value="1"/>
</dbReference>
<dbReference type="Pfam" id="PF12937">
    <property type="entry name" value="F-box-like"/>
    <property type="match status" value="1"/>
</dbReference>
<dbReference type="SUPFAM" id="SSF48452">
    <property type="entry name" value="TPR-like"/>
    <property type="match status" value="1"/>
</dbReference>
<dbReference type="SUPFAM" id="SSF81383">
    <property type="entry name" value="F-box domain"/>
    <property type="match status" value="1"/>
</dbReference>
<name>L8GNY1_ACACF</name>
<dbReference type="InterPro" id="IPR001810">
    <property type="entry name" value="F-box_dom"/>
</dbReference>
<dbReference type="VEuPathDB" id="AmoebaDB:ACA1_306700"/>
<dbReference type="InterPro" id="IPR036047">
    <property type="entry name" value="F-box-like_dom_sf"/>
</dbReference>
<keyword evidence="4" id="KW-1185">Reference proteome</keyword>
<sequence>MAAWVDHQLPDEVSLRIFNYLDARELNEASLVSRAWLRLTHDQAVVRVEHLGVTEWRAYCRDRAAFERVRETAVSRADPGTAFIFAPASSLCSTRLFEEGYVNNAIVALETEVRRHPMSADAWALMGKAHAENDQDGDECAQPQRSGGAREPGNLPGERTEWRQGVPLLRPVVAFVAVQLCAPARLGEGDRQASARGHSKRFCLSAAQLAGELGPIGQQPSRRPGSAHRGAQERPRNQPQRRRPVHHYGCAVHGLLFVQPGHQLL</sequence>
<feature type="domain" description="F-box" evidence="2">
    <location>
        <begin position="3"/>
        <end position="49"/>
    </location>
</feature>
<accession>L8GNY1</accession>
<proteinExistence type="predicted"/>
<evidence type="ECO:0000256" key="1">
    <source>
        <dbReference type="SAM" id="MobiDB-lite"/>
    </source>
</evidence>
<protein>
    <submittedName>
        <fullName evidence="3">F-box domain containing protein</fullName>
    </submittedName>
</protein>
<dbReference type="SMART" id="SM00256">
    <property type="entry name" value="FBOX"/>
    <property type="match status" value="1"/>
</dbReference>
<evidence type="ECO:0000313" key="3">
    <source>
        <dbReference type="EMBL" id="ELR14884.1"/>
    </source>
</evidence>
<dbReference type="RefSeq" id="XP_004336897.1">
    <property type="nucleotide sequence ID" value="XM_004336849.1"/>
</dbReference>
<dbReference type="Proteomes" id="UP000011083">
    <property type="component" value="Unassembled WGS sequence"/>
</dbReference>
<dbReference type="AlphaFoldDB" id="L8GNY1"/>
<evidence type="ECO:0000313" key="4">
    <source>
        <dbReference type="Proteomes" id="UP000011083"/>
    </source>
</evidence>
<evidence type="ECO:0000259" key="2">
    <source>
        <dbReference type="PROSITE" id="PS50181"/>
    </source>
</evidence>
<gene>
    <name evidence="3" type="ORF">ACA1_306700</name>
</gene>
<feature type="region of interest" description="Disordered" evidence="1">
    <location>
        <begin position="129"/>
        <end position="160"/>
    </location>
</feature>
<dbReference type="KEGG" id="acan:ACA1_306700"/>
<dbReference type="InterPro" id="IPR011990">
    <property type="entry name" value="TPR-like_helical_dom_sf"/>
</dbReference>
<organism evidence="3 4">
    <name type="scientific">Acanthamoeba castellanii (strain ATCC 30010 / Neff)</name>
    <dbReference type="NCBI Taxonomy" id="1257118"/>
    <lineage>
        <taxon>Eukaryota</taxon>
        <taxon>Amoebozoa</taxon>
        <taxon>Discosea</taxon>
        <taxon>Longamoebia</taxon>
        <taxon>Centramoebida</taxon>
        <taxon>Acanthamoebidae</taxon>
        <taxon>Acanthamoeba</taxon>
    </lineage>
</organism>